<dbReference type="WBParaSite" id="L893_g1830.t1">
    <property type="protein sequence ID" value="L893_g1830.t1"/>
    <property type="gene ID" value="L893_g1830"/>
</dbReference>
<protein>
    <submittedName>
        <fullName evidence="3">Acyl_transf_3 domain-containing protein</fullName>
    </submittedName>
</protein>
<keyword evidence="2" id="KW-1185">Reference proteome</keyword>
<proteinExistence type="predicted"/>
<reference evidence="3" key="1">
    <citation type="submission" date="2016-11" db="UniProtKB">
        <authorList>
            <consortium name="WormBaseParasite"/>
        </authorList>
    </citation>
    <scope>IDENTIFICATION</scope>
</reference>
<evidence type="ECO:0000256" key="1">
    <source>
        <dbReference type="SAM" id="MobiDB-lite"/>
    </source>
</evidence>
<sequence length="258" mass="28578">MLLPLDRTCAQKHRSSASRSSRAGAKKFRQHSLINVRQACSVVVLVGHIRNLWGDSCNGHLEAYASCFLMALNVSISGAMELQSGELEAYHCLVCGFLSRLWLSVSSMAFCLVFLLAGNIDGSTDQWWIDTGFNNPQANSPLYPPVTLQRTAYMSAACIWKTLTALVLVSNFRSYRQLYEPSYLHKWNSSVDSIEDSPSRRALSEAVIKTVDCRCDNLISSEFNSQFAILVGPHLSPEMPIGSHERVLIDQCPNNASA</sequence>
<dbReference type="AlphaFoldDB" id="A0A1I7YP79"/>
<name>A0A1I7YP79_9BILA</name>
<dbReference type="Proteomes" id="UP000095287">
    <property type="component" value="Unplaced"/>
</dbReference>
<evidence type="ECO:0000313" key="3">
    <source>
        <dbReference type="WBParaSite" id="L893_g1830.t1"/>
    </source>
</evidence>
<accession>A0A1I7YP79</accession>
<organism evidence="2 3">
    <name type="scientific">Steinernema glaseri</name>
    <dbReference type="NCBI Taxonomy" id="37863"/>
    <lineage>
        <taxon>Eukaryota</taxon>
        <taxon>Metazoa</taxon>
        <taxon>Ecdysozoa</taxon>
        <taxon>Nematoda</taxon>
        <taxon>Chromadorea</taxon>
        <taxon>Rhabditida</taxon>
        <taxon>Tylenchina</taxon>
        <taxon>Panagrolaimomorpha</taxon>
        <taxon>Strongyloidoidea</taxon>
        <taxon>Steinernematidae</taxon>
        <taxon>Steinernema</taxon>
    </lineage>
</organism>
<evidence type="ECO:0000313" key="2">
    <source>
        <dbReference type="Proteomes" id="UP000095287"/>
    </source>
</evidence>
<feature type="region of interest" description="Disordered" evidence="1">
    <location>
        <begin position="1"/>
        <end position="24"/>
    </location>
</feature>